<dbReference type="PRINTS" id="PR00778">
    <property type="entry name" value="HTHARSR"/>
</dbReference>
<accession>A0A1V4ITG8</accession>
<dbReference type="GO" id="GO:0003677">
    <property type="term" value="F:DNA binding"/>
    <property type="evidence" value="ECO:0007669"/>
    <property type="project" value="UniProtKB-KW"/>
</dbReference>
<evidence type="ECO:0000313" key="6">
    <source>
        <dbReference type="Proteomes" id="UP000190080"/>
    </source>
</evidence>
<dbReference type="Pfam" id="PF01022">
    <property type="entry name" value="HTH_5"/>
    <property type="match status" value="1"/>
</dbReference>
<dbReference type="GO" id="GO:0003700">
    <property type="term" value="F:DNA-binding transcription factor activity"/>
    <property type="evidence" value="ECO:0007669"/>
    <property type="project" value="InterPro"/>
</dbReference>
<dbReference type="STRING" id="1450648.CLORY_14610"/>
<dbReference type="CDD" id="cd00090">
    <property type="entry name" value="HTH_ARSR"/>
    <property type="match status" value="1"/>
</dbReference>
<dbReference type="InterPro" id="IPR045981">
    <property type="entry name" value="DUF5937"/>
</dbReference>
<feature type="domain" description="HTH arsR-type" evidence="4">
    <location>
        <begin position="233"/>
        <end position="324"/>
    </location>
</feature>
<keyword evidence="1" id="KW-0805">Transcription regulation</keyword>
<dbReference type="EMBL" id="MZGV01000011">
    <property type="protein sequence ID" value="OPJ63095.1"/>
    <property type="molecule type" value="Genomic_DNA"/>
</dbReference>
<dbReference type="Gene3D" id="1.10.10.10">
    <property type="entry name" value="Winged helix-like DNA-binding domain superfamily/Winged helix DNA-binding domain"/>
    <property type="match status" value="1"/>
</dbReference>
<dbReference type="OrthoDB" id="154717at2"/>
<dbReference type="InterPro" id="IPR036390">
    <property type="entry name" value="WH_DNA-bd_sf"/>
</dbReference>
<dbReference type="InterPro" id="IPR001845">
    <property type="entry name" value="HTH_ArsR_DNA-bd_dom"/>
</dbReference>
<dbReference type="NCBIfam" id="NF033788">
    <property type="entry name" value="HTH_metalloreg"/>
    <property type="match status" value="1"/>
</dbReference>
<dbReference type="PROSITE" id="PS50987">
    <property type="entry name" value="HTH_ARSR_2"/>
    <property type="match status" value="1"/>
</dbReference>
<evidence type="ECO:0000256" key="1">
    <source>
        <dbReference type="ARBA" id="ARBA00023015"/>
    </source>
</evidence>
<evidence type="ECO:0000256" key="2">
    <source>
        <dbReference type="ARBA" id="ARBA00023125"/>
    </source>
</evidence>
<keyword evidence="6" id="KW-1185">Reference proteome</keyword>
<sequence>MAVKIDIIKEKNFNIEFIYSPLFEMLCSIHVLVKPEHHLERIAWAEEISAKIPSKLYKTLNKFGMKTSHWCVVMDMCNIYDECDDFNIMAAINFLQDLNIKDFNKFFLKYAEDRIELFNKEEKTEMVLALKEYYLNYFERELRFMEPLLIRCLKRESEKCSKLGIVAYVDKLHGRIEVTKEAFLFHKYKLYQIPFSDVKRIVVRISSFINPHLLMDYGDDMVQFTANAHLSEGKDDVPMDLLKLMKALSDETRLKIIRRLHESRASTQSLAKDLKLTEACISKHLKILYDTELVYKERVGNYIYYYLNKFYIDAIPLTIYEYIG</sequence>
<keyword evidence="2" id="KW-0238">DNA-binding</keyword>
<dbReference type="SUPFAM" id="SSF46785">
    <property type="entry name" value="Winged helix' DNA-binding domain"/>
    <property type="match status" value="1"/>
</dbReference>
<proteinExistence type="predicted"/>
<dbReference type="PANTHER" id="PTHR33154">
    <property type="entry name" value="TRANSCRIPTIONAL REGULATOR, ARSR FAMILY"/>
    <property type="match status" value="1"/>
</dbReference>
<name>A0A1V4ITG8_9CLOT</name>
<evidence type="ECO:0000313" key="5">
    <source>
        <dbReference type="EMBL" id="OPJ63095.1"/>
    </source>
</evidence>
<protein>
    <submittedName>
        <fullName evidence="5">Transcriptional repressor SdpR</fullName>
    </submittedName>
</protein>
<dbReference type="Pfam" id="PF19361">
    <property type="entry name" value="DUF5937"/>
    <property type="match status" value="1"/>
</dbReference>
<dbReference type="AlphaFoldDB" id="A0A1V4ITG8"/>
<evidence type="ECO:0000256" key="3">
    <source>
        <dbReference type="ARBA" id="ARBA00023163"/>
    </source>
</evidence>
<dbReference type="PANTHER" id="PTHR33154:SF33">
    <property type="entry name" value="TRANSCRIPTIONAL REPRESSOR SDPR"/>
    <property type="match status" value="1"/>
</dbReference>
<dbReference type="InterPro" id="IPR011991">
    <property type="entry name" value="ArsR-like_HTH"/>
</dbReference>
<dbReference type="Proteomes" id="UP000190080">
    <property type="component" value="Unassembled WGS sequence"/>
</dbReference>
<dbReference type="SMART" id="SM00418">
    <property type="entry name" value="HTH_ARSR"/>
    <property type="match status" value="1"/>
</dbReference>
<dbReference type="InterPro" id="IPR036388">
    <property type="entry name" value="WH-like_DNA-bd_sf"/>
</dbReference>
<reference evidence="5 6" key="1">
    <citation type="submission" date="2017-03" db="EMBL/GenBank/DDBJ databases">
        <title>Genome sequence of Clostridium oryzae DSM 28571.</title>
        <authorList>
            <person name="Poehlein A."/>
            <person name="Daniel R."/>
        </authorList>
    </citation>
    <scope>NUCLEOTIDE SEQUENCE [LARGE SCALE GENOMIC DNA]</scope>
    <source>
        <strain evidence="5 6">DSM 28571</strain>
    </source>
</reference>
<evidence type="ECO:0000259" key="4">
    <source>
        <dbReference type="PROSITE" id="PS50987"/>
    </source>
</evidence>
<organism evidence="5 6">
    <name type="scientific">Clostridium oryzae</name>
    <dbReference type="NCBI Taxonomy" id="1450648"/>
    <lineage>
        <taxon>Bacteria</taxon>
        <taxon>Bacillati</taxon>
        <taxon>Bacillota</taxon>
        <taxon>Clostridia</taxon>
        <taxon>Eubacteriales</taxon>
        <taxon>Clostridiaceae</taxon>
        <taxon>Clostridium</taxon>
    </lineage>
</organism>
<gene>
    <name evidence="5" type="primary">sdpR_1</name>
    <name evidence="5" type="ORF">CLORY_14610</name>
</gene>
<keyword evidence="3" id="KW-0804">Transcription</keyword>
<dbReference type="InterPro" id="IPR051081">
    <property type="entry name" value="HTH_MetalResp_TranReg"/>
</dbReference>
<comment type="caution">
    <text evidence="5">The sequence shown here is derived from an EMBL/GenBank/DDBJ whole genome shotgun (WGS) entry which is preliminary data.</text>
</comment>